<proteinExistence type="predicted"/>
<dbReference type="EMBL" id="CP008941">
    <property type="protein sequence ID" value="AIK95950.1"/>
    <property type="molecule type" value="Genomic_DNA"/>
</dbReference>
<name>A0A077AZ28_9PROT</name>
<gene>
    <name evidence="2" type="ORF">ID47_03150</name>
</gene>
<dbReference type="HOGENOM" id="CLU_2367650_0_0_5"/>
<feature type="region of interest" description="Disordered" evidence="1">
    <location>
        <begin position="29"/>
        <end position="63"/>
    </location>
</feature>
<feature type="compositionally biased region" description="Basic and acidic residues" evidence="1">
    <location>
        <begin position="35"/>
        <end position="45"/>
    </location>
</feature>
<protein>
    <submittedName>
        <fullName evidence="2">Uncharacterized protein</fullName>
    </submittedName>
</protein>
<accession>A0A077AZ28</accession>
<evidence type="ECO:0000313" key="3">
    <source>
        <dbReference type="Proteomes" id="UP000028926"/>
    </source>
</evidence>
<dbReference type="KEGG" id="paca:ID47_03150"/>
<evidence type="ECO:0000256" key="1">
    <source>
        <dbReference type="SAM" id="MobiDB-lite"/>
    </source>
</evidence>
<sequence length="95" mass="10881">MRLLILLLSITTGVLSMEPETGKVMELEPAGSRKQKFEQAVRDEQELPLQKRSRTERLDAKTKSKIEKKLRHLTKGSEIANYWKKISESQTALNA</sequence>
<keyword evidence="3" id="KW-1185">Reference proteome</keyword>
<dbReference type="RefSeq" id="WP_038463677.1">
    <property type="nucleotide sequence ID" value="NZ_CP008941.1"/>
</dbReference>
<evidence type="ECO:0000313" key="2">
    <source>
        <dbReference type="EMBL" id="AIK95950.1"/>
    </source>
</evidence>
<feature type="compositionally biased region" description="Basic and acidic residues" evidence="1">
    <location>
        <begin position="53"/>
        <end position="63"/>
    </location>
</feature>
<organism evidence="2 3">
    <name type="scientific">Candidatus Odyssella acanthamoebae</name>
    <dbReference type="NCBI Taxonomy" id="91604"/>
    <lineage>
        <taxon>Bacteria</taxon>
        <taxon>Pseudomonadati</taxon>
        <taxon>Pseudomonadota</taxon>
        <taxon>Alphaproteobacteria</taxon>
        <taxon>Holosporales</taxon>
        <taxon>Candidatus Paracaedibacteraceae</taxon>
        <taxon>Candidatus Odyssella</taxon>
    </lineage>
</organism>
<dbReference type="Proteomes" id="UP000028926">
    <property type="component" value="Chromosome"/>
</dbReference>
<dbReference type="AlphaFoldDB" id="A0A077AZ28"/>
<reference evidence="2 3" key="1">
    <citation type="submission" date="2014-07" db="EMBL/GenBank/DDBJ databases">
        <title>Comparative genomic insights into amoeba endosymbionts belonging to the families of Holosporaceae and Candidatus Midichloriaceae within Rickettsiales.</title>
        <authorList>
            <person name="Wang Z."/>
            <person name="Wu M."/>
        </authorList>
    </citation>
    <scope>NUCLEOTIDE SEQUENCE [LARGE SCALE GENOMIC DNA]</scope>
    <source>
        <strain evidence="2">PRA3</strain>
    </source>
</reference>